<keyword evidence="5 6" id="KW-0804">Transcription</keyword>
<dbReference type="PANTHER" id="PTHR43133">
    <property type="entry name" value="RNA POLYMERASE ECF-TYPE SIGMA FACTO"/>
    <property type="match status" value="1"/>
</dbReference>
<dbReference type="InterPro" id="IPR007627">
    <property type="entry name" value="RNA_pol_sigma70_r2"/>
</dbReference>
<dbReference type="STRING" id="157733.AB986_18645"/>
<dbReference type="EMBL" id="LELK01000009">
    <property type="protein sequence ID" value="KMM36148.1"/>
    <property type="molecule type" value="Genomic_DNA"/>
</dbReference>
<evidence type="ECO:0000256" key="3">
    <source>
        <dbReference type="ARBA" id="ARBA00023082"/>
    </source>
</evidence>
<dbReference type="InterPro" id="IPR014284">
    <property type="entry name" value="RNA_pol_sigma-70_dom"/>
</dbReference>
<proteinExistence type="inferred from homology"/>
<dbReference type="Gene3D" id="1.10.10.10">
    <property type="entry name" value="Winged helix-like DNA-binding domain superfamily/Winged helix DNA-binding domain"/>
    <property type="match status" value="1"/>
</dbReference>
<reference evidence="9" key="1">
    <citation type="submission" date="2015-06" db="EMBL/GenBank/DDBJ databases">
        <authorList>
            <person name="Liu B."/>
            <person name="Wang J."/>
            <person name="Zhu Y."/>
            <person name="Liu G."/>
            <person name="Chen Q."/>
            <person name="Zheng C."/>
            <person name="Che J."/>
            <person name="Ge C."/>
            <person name="Shi H."/>
            <person name="Pan Z."/>
            <person name="Liu X."/>
        </authorList>
    </citation>
    <scope>NUCLEOTIDE SEQUENCE [LARGE SCALE GENOMIC DNA]</scope>
    <source>
        <strain evidence="9">DSM 16346</strain>
    </source>
</reference>
<dbReference type="Pfam" id="PF04542">
    <property type="entry name" value="Sigma70_r2"/>
    <property type="match status" value="1"/>
</dbReference>
<dbReference type="PROSITE" id="PS01063">
    <property type="entry name" value="SIGMA70_ECF"/>
    <property type="match status" value="1"/>
</dbReference>
<keyword evidence="10" id="KW-1185">Reference proteome</keyword>
<dbReference type="OrthoDB" id="9794508at2"/>
<dbReference type="InterPro" id="IPR000838">
    <property type="entry name" value="RNA_pol_sigma70_ECF_CS"/>
</dbReference>
<feature type="domain" description="RNA polymerase sigma-70 region 2" evidence="7">
    <location>
        <begin position="8"/>
        <end position="76"/>
    </location>
</feature>
<dbReference type="PANTHER" id="PTHR43133:SF60">
    <property type="entry name" value="RNA POLYMERASE SIGMA FACTOR SIGV"/>
    <property type="match status" value="1"/>
</dbReference>
<dbReference type="InterPro" id="IPR013324">
    <property type="entry name" value="RNA_pol_sigma_r3/r4-like"/>
</dbReference>
<dbReference type="InterPro" id="IPR013249">
    <property type="entry name" value="RNA_pol_sigma70_r4_t2"/>
</dbReference>
<dbReference type="NCBIfam" id="TIGR02937">
    <property type="entry name" value="sigma70-ECF"/>
    <property type="match status" value="1"/>
</dbReference>
<feature type="domain" description="RNA polymerase sigma factor 70 region 4 type 2" evidence="8">
    <location>
        <begin position="112"/>
        <end position="161"/>
    </location>
</feature>
<dbReference type="GO" id="GO:0016987">
    <property type="term" value="F:sigma factor activity"/>
    <property type="evidence" value="ECO:0007669"/>
    <property type="project" value="UniProtKB-KW"/>
</dbReference>
<dbReference type="RefSeq" id="WP_048313124.1">
    <property type="nucleotide sequence ID" value="NZ_CP119526.1"/>
</dbReference>
<evidence type="ECO:0000256" key="4">
    <source>
        <dbReference type="ARBA" id="ARBA00023125"/>
    </source>
</evidence>
<comment type="caution">
    <text evidence="9">The sequence shown here is derived from an EMBL/GenBank/DDBJ whole genome shotgun (WGS) entry which is preliminary data.</text>
</comment>
<evidence type="ECO:0000256" key="6">
    <source>
        <dbReference type="RuleBase" id="RU000716"/>
    </source>
</evidence>
<dbReference type="Gene3D" id="1.10.1740.10">
    <property type="match status" value="1"/>
</dbReference>
<evidence type="ECO:0000259" key="7">
    <source>
        <dbReference type="Pfam" id="PF04542"/>
    </source>
</evidence>
<name>A0A0J6CSK1_9BACL</name>
<sequence length="177" mass="21161">MDNVFDRLYEHYHTNLFQFIFYMVKNRAVAEELVQEVYIKVLRSYQNYEERSNEKTWLLAIARNVAIDYLRTHNRRTSRWLSKFDFNKQQTEDNAPLPDEILVQKEEVQGVYKCLRECTLDQQQVLILRYIQELSVNETAEILNWSVSKVKTTQHRAIKALRELVDDKTTSQLKGVL</sequence>
<protein>
    <recommendedName>
        <fullName evidence="6">RNA polymerase sigma factor</fullName>
    </recommendedName>
</protein>
<keyword evidence="2 6" id="KW-0805">Transcription regulation</keyword>
<dbReference type="GO" id="GO:0006352">
    <property type="term" value="P:DNA-templated transcription initiation"/>
    <property type="evidence" value="ECO:0007669"/>
    <property type="project" value="InterPro"/>
</dbReference>
<dbReference type="Pfam" id="PF08281">
    <property type="entry name" value="Sigma70_r4_2"/>
    <property type="match status" value="1"/>
</dbReference>
<dbReference type="CDD" id="cd06171">
    <property type="entry name" value="Sigma70_r4"/>
    <property type="match status" value="1"/>
</dbReference>
<evidence type="ECO:0000259" key="8">
    <source>
        <dbReference type="Pfam" id="PF08281"/>
    </source>
</evidence>
<dbReference type="AlphaFoldDB" id="A0A0J6CSK1"/>
<dbReference type="SUPFAM" id="SSF88946">
    <property type="entry name" value="Sigma2 domain of RNA polymerase sigma factors"/>
    <property type="match status" value="1"/>
</dbReference>
<evidence type="ECO:0000313" key="9">
    <source>
        <dbReference type="EMBL" id="KMM36148.1"/>
    </source>
</evidence>
<evidence type="ECO:0000256" key="5">
    <source>
        <dbReference type="ARBA" id="ARBA00023163"/>
    </source>
</evidence>
<dbReference type="SUPFAM" id="SSF88659">
    <property type="entry name" value="Sigma3 and sigma4 domains of RNA polymerase sigma factors"/>
    <property type="match status" value="1"/>
</dbReference>
<evidence type="ECO:0000256" key="2">
    <source>
        <dbReference type="ARBA" id="ARBA00023015"/>
    </source>
</evidence>
<keyword evidence="4 6" id="KW-0238">DNA-binding</keyword>
<evidence type="ECO:0000256" key="1">
    <source>
        <dbReference type="ARBA" id="ARBA00010641"/>
    </source>
</evidence>
<dbReference type="GO" id="GO:0006950">
    <property type="term" value="P:response to stress"/>
    <property type="evidence" value="ECO:0007669"/>
    <property type="project" value="UniProtKB-ARBA"/>
</dbReference>
<dbReference type="PATRIC" id="fig|157733.3.peg.1681"/>
<gene>
    <name evidence="9" type="ORF">AB986_18645</name>
</gene>
<evidence type="ECO:0000313" key="10">
    <source>
        <dbReference type="Proteomes" id="UP000035996"/>
    </source>
</evidence>
<organism evidence="9 10">
    <name type="scientific">Guptibacillus hwajinpoensis</name>
    <dbReference type="NCBI Taxonomy" id="208199"/>
    <lineage>
        <taxon>Bacteria</taxon>
        <taxon>Bacillati</taxon>
        <taxon>Bacillota</taxon>
        <taxon>Bacilli</taxon>
        <taxon>Bacillales</taxon>
        <taxon>Guptibacillaceae</taxon>
        <taxon>Guptibacillus</taxon>
    </lineage>
</organism>
<dbReference type="InterPro" id="IPR013325">
    <property type="entry name" value="RNA_pol_sigma_r2"/>
</dbReference>
<dbReference type="InterPro" id="IPR036388">
    <property type="entry name" value="WH-like_DNA-bd_sf"/>
</dbReference>
<keyword evidence="3 6" id="KW-0731">Sigma factor</keyword>
<comment type="similarity">
    <text evidence="1 6">Belongs to the sigma-70 factor family. ECF subfamily.</text>
</comment>
<dbReference type="InterPro" id="IPR039425">
    <property type="entry name" value="RNA_pol_sigma-70-like"/>
</dbReference>
<dbReference type="GO" id="GO:0003677">
    <property type="term" value="F:DNA binding"/>
    <property type="evidence" value="ECO:0007669"/>
    <property type="project" value="UniProtKB-KW"/>
</dbReference>
<dbReference type="Proteomes" id="UP000035996">
    <property type="component" value="Unassembled WGS sequence"/>
</dbReference>
<accession>A0A0J6CSK1</accession>